<dbReference type="Gene3D" id="3.50.80.10">
    <property type="entry name" value="D-tyrosyl-tRNA(Tyr) deacylase"/>
    <property type="match status" value="1"/>
</dbReference>
<dbReference type="InterPro" id="IPR003732">
    <property type="entry name" value="Daa-tRNA_deacyls_DTD"/>
</dbReference>
<dbReference type="EMBL" id="AMCI01006766">
    <property type="protein sequence ID" value="EJW93781.1"/>
    <property type="molecule type" value="Genomic_DNA"/>
</dbReference>
<dbReference type="GO" id="GO:0051499">
    <property type="term" value="F:D-aminoacyl-tRNA deacylase activity"/>
    <property type="evidence" value="ECO:0007669"/>
    <property type="project" value="InterPro"/>
</dbReference>
<accession>J9FFT2</accession>
<reference evidence="1" key="1">
    <citation type="journal article" date="2012" name="PLoS ONE">
        <title>Gene sets for utilization of primary and secondary nutrition supplies in the distal gut of endangered iberian lynx.</title>
        <authorList>
            <person name="Alcaide M."/>
            <person name="Messina E."/>
            <person name="Richter M."/>
            <person name="Bargiela R."/>
            <person name="Peplies J."/>
            <person name="Huws S.A."/>
            <person name="Newbold C.J."/>
            <person name="Golyshin P.N."/>
            <person name="Simon M.A."/>
            <person name="Lopez G."/>
            <person name="Yakimov M.M."/>
            <person name="Ferrer M."/>
        </authorList>
    </citation>
    <scope>NUCLEOTIDE SEQUENCE</scope>
</reference>
<dbReference type="InterPro" id="IPR023509">
    <property type="entry name" value="DTD-like_sf"/>
</dbReference>
<protein>
    <submittedName>
        <fullName evidence="1">D-tyrosyl-tRNA(Tyr) deacylase</fullName>
        <ecNumber evidence="1">3.1.-.-</ecNumber>
    </submittedName>
</protein>
<comment type="caution">
    <text evidence="1">The sequence shown here is derived from an EMBL/GenBank/DDBJ whole genome shotgun (WGS) entry which is preliminary data.</text>
</comment>
<dbReference type="GO" id="GO:0005737">
    <property type="term" value="C:cytoplasm"/>
    <property type="evidence" value="ECO:0007669"/>
    <property type="project" value="InterPro"/>
</dbReference>
<keyword evidence="1" id="KW-0378">Hydrolase</keyword>
<gene>
    <name evidence="1" type="ORF">EVA_18113</name>
</gene>
<name>J9FFT2_9ZZZZ</name>
<evidence type="ECO:0000313" key="1">
    <source>
        <dbReference type="EMBL" id="EJW93781.1"/>
    </source>
</evidence>
<organism evidence="1">
    <name type="scientific">gut metagenome</name>
    <dbReference type="NCBI Taxonomy" id="749906"/>
    <lineage>
        <taxon>unclassified sequences</taxon>
        <taxon>metagenomes</taxon>
        <taxon>organismal metagenomes</taxon>
    </lineage>
</organism>
<dbReference type="EC" id="3.1.-.-" evidence="1"/>
<sequence>MRAVIQRVRRASVSIGGEAVGAIGRGYLILLGVGRDDTPAEADKL</sequence>
<proteinExistence type="predicted"/>
<dbReference type="Pfam" id="PF02580">
    <property type="entry name" value="Tyr_Deacylase"/>
    <property type="match status" value="1"/>
</dbReference>
<dbReference type="AlphaFoldDB" id="J9FFT2"/>
<dbReference type="SUPFAM" id="SSF69500">
    <property type="entry name" value="DTD-like"/>
    <property type="match status" value="1"/>
</dbReference>
<feature type="non-terminal residue" evidence="1">
    <location>
        <position position="45"/>
    </location>
</feature>